<name>N1V2N1_9MICC</name>
<gene>
    <name evidence="1" type="ORF">D477_010691</name>
</gene>
<comment type="caution">
    <text evidence="1">The sequence shown here is derived from an EMBL/GenBank/DDBJ whole genome shotgun (WGS) entry which is preliminary data.</text>
</comment>
<proteinExistence type="predicted"/>
<keyword evidence="2" id="KW-1185">Reference proteome</keyword>
<dbReference type="Proteomes" id="UP000010729">
    <property type="component" value="Unassembled WGS sequence"/>
</dbReference>
<dbReference type="OrthoDB" id="4951210at2"/>
<organism evidence="1 2">
    <name type="scientific">Arthrobacter crystallopoietes BAB-32</name>
    <dbReference type="NCBI Taxonomy" id="1246476"/>
    <lineage>
        <taxon>Bacteria</taxon>
        <taxon>Bacillati</taxon>
        <taxon>Actinomycetota</taxon>
        <taxon>Actinomycetes</taxon>
        <taxon>Micrococcales</taxon>
        <taxon>Micrococcaceae</taxon>
        <taxon>Crystallibacter</taxon>
    </lineage>
</organism>
<accession>N1V2N1</accession>
<reference evidence="1 2" key="1">
    <citation type="journal article" date="2013" name="Genome Announc.">
        <title>Draft Genome Sequence of Arthrobacter crystallopoietes Strain BAB-32, Revealing Genes for Bioremediation.</title>
        <authorList>
            <person name="Joshi M.N."/>
            <person name="Pandit A.S."/>
            <person name="Sharma A."/>
            <person name="Pandya R.V."/>
            <person name="Desai S.M."/>
            <person name="Saxena A.K."/>
            <person name="Bagatharia S.B."/>
        </authorList>
    </citation>
    <scope>NUCLEOTIDE SEQUENCE [LARGE SCALE GENOMIC DNA]</scope>
    <source>
        <strain evidence="1 2">BAB-32</strain>
    </source>
</reference>
<dbReference type="EMBL" id="ANPE02000124">
    <property type="protein sequence ID" value="EMY34249.1"/>
    <property type="molecule type" value="Genomic_DNA"/>
</dbReference>
<sequence length="104" mass="11571">MTAILDQGQQQTLGEAVEVRFTPHGLPLAIRWRGRLWPVVAEPVHEVRRSDGPGVDAQDDVDGAALEVELWQLQVQATSITPLQNLELRQHPDGGWHVTHPSED</sequence>
<evidence type="ECO:0000313" key="1">
    <source>
        <dbReference type="EMBL" id="EMY34249.1"/>
    </source>
</evidence>
<protein>
    <submittedName>
        <fullName evidence="1">Uncharacterized protein</fullName>
    </submittedName>
</protein>
<dbReference type="AlphaFoldDB" id="N1V2N1"/>
<evidence type="ECO:0000313" key="2">
    <source>
        <dbReference type="Proteomes" id="UP000010729"/>
    </source>
</evidence>
<dbReference type="RefSeq" id="WP_005268973.1">
    <property type="nucleotide sequence ID" value="NZ_ANPE02000124.1"/>
</dbReference>